<dbReference type="Pfam" id="PF00505">
    <property type="entry name" value="HMG_box"/>
    <property type="match status" value="1"/>
</dbReference>
<dbReference type="InterPro" id="IPR036910">
    <property type="entry name" value="HMG_box_dom_sf"/>
</dbReference>
<gene>
    <name evidence="3" type="ORF">SS50377_14979</name>
    <name evidence="4" type="ORF">SS50377_25416</name>
</gene>
<accession>V6LMM1</accession>
<dbReference type="AlphaFoldDB" id="V6LMM1"/>
<evidence type="ECO:0000313" key="4">
    <source>
        <dbReference type="EMBL" id="KAH0573296.1"/>
    </source>
</evidence>
<reference evidence="4" key="2">
    <citation type="submission" date="2020-12" db="EMBL/GenBank/DDBJ databases">
        <title>New Spironucleus salmonicida genome in near-complete chromosomes.</title>
        <authorList>
            <person name="Xu F."/>
            <person name="Kurt Z."/>
            <person name="Jimenez-Gonzalez A."/>
            <person name="Astvaldsson A."/>
            <person name="Andersson J.O."/>
            <person name="Svard S.G."/>
        </authorList>
    </citation>
    <scope>NUCLEOTIDE SEQUENCE</scope>
    <source>
        <strain evidence="4">ATCC 50377</strain>
    </source>
</reference>
<feature type="domain" description="HMG box" evidence="2">
    <location>
        <begin position="11"/>
        <end position="75"/>
    </location>
</feature>
<keyword evidence="1" id="KW-0539">Nucleus</keyword>
<dbReference type="Gene3D" id="1.10.30.10">
    <property type="entry name" value="High mobility group box domain"/>
    <property type="match status" value="1"/>
</dbReference>
<dbReference type="OrthoDB" id="1919336at2759"/>
<protein>
    <submittedName>
        <fullName evidence="3">HMG (High mobility group) box domain-containing protein</fullName>
    </submittedName>
</protein>
<dbReference type="SMART" id="SM00398">
    <property type="entry name" value="HMG"/>
    <property type="match status" value="1"/>
</dbReference>
<dbReference type="EMBL" id="AUWU02000005">
    <property type="protein sequence ID" value="KAH0573296.1"/>
    <property type="molecule type" value="Genomic_DNA"/>
</dbReference>
<evidence type="ECO:0000259" key="2">
    <source>
        <dbReference type="PROSITE" id="PS50118"/>
    </source>
</evidence>
<sequence length="169" mass="20442">MAEQKPFVEVPKRPPNSYFLFSSKMRTELIDLPQSEFCIRVSELWNKLDEEPKKYFENEAHKLKQQYDLDIAVFRESYPDYEKEKKQERVYKSFIREPEKLVYYVAHIRKLLEDKFVLDDKNKSTILKKMNDFWRKSDAQFKQQYIDLVPQGAAKIAVKQLINEYMVLE</sequence>
<dbReference type="SUPFAM" id="SSF47095">
    <property type="entry name" value="HMG-box"/>
    <property type="match status" value="1"/>
</dbReference>
<keyword evidence="5" id="KW-1185">Reference proteome</keyword>
<proteinExistence type="predicted"/>
<dbReference type="GO" id="GO:0005634">
    <property type="term" value="C:nucleus"/>
    <property type="evidence" value="ECO:0007669"/>
    <property type="project" value="UniProtKB-UniRule"/>
</dbReference>
<dbReference type="Proteomes" id="UP000018208">
    <property type="component" value="Unassembled WGS sequence"/>
</dbReference>
<feature type="DNA-binding region" description="HMG box" evidence="1">
    <location>
        <begin position="11"/>
        <end position="75"/>
    </location>
</feature>
<dbReference type="PROSITE" id="PS50118">
    <property type="entry name" value="HMG_BOX_2"/>
    <property type="match status" value="1"/>
</dbReference>
<evidence type="ECO:0000313" key="3">
    <source>
        <dbReference type="EMBL" id="EST44961.1"/>
    </source>
</evidence>
<dbReference type="InterPro" id="IPR009071">
    <property type="entry name" value="HMG_box_dom"/>
</dbReference>
<reference evidence="3 4" key="1">
    <citation type="journal article" date="2014" name="PLoS Genet.">
        <title>The Genome of Spironucleus salmonicida Highlights a Fish Pathogen Adapted to Fluctuating Environments.</title>
        <authorList>
            <person name="Xu F."/>
            <person name="Jerlstrom-Hultqvist J."/>
            <person name="Einarsson E."/>
            <person name="Astvaldsson A."/>
            <person name="Svard S.G."/>
            <person name="Andersson J.O."/>
        </authorList>
    </citation>
    <scope>NUCLEOTIDE SEQUENCE</scope>
    <source>
        <strain evidence="4">ATCC 50377</strain>
    </source>
</reference>
<evidence type="ECO:0000256" key="1">
    <source>
        <dbReference type="PROSITE-ProRule" id="PRU00267"/>
    </source>
</evidence>
<dbReference type="EMBL" id="KI546101">
    <property type="protein sequence ID" value="EST44961.1"/>
    <property type="molecule type" value="Genomic_DNA"/>
</dbReference>
<keyword evidence="1" id="KW-0238">DNA-binding</keyword>
<dbReference type="VEuPathDB" id="GiardiaDB:SS50377_25416"/>
<name>V6LMM1_9EUKA</name>
<evidence type="ECO:0000313" key="5">
    <source>
        <dbReference type="Proteomes" id="UP000018208"/>
    </source>
</evidence>
<dbReference type="GO" id="GO:0003677">
    <property type="term" value="F:DNA binding"/>
    <property type="evidence" value="ECO:0007669"/>
    <property type="project" value="UniProtKB-UniRule"/>
</dbReference>
<organism evidence="3">
    <name type="scientific">Spironucleus salmonicida</name>
    <dbReference type="NCBI Taxonomy" id="348837"/>
    <lineage>
        <taxon>Eukaryota</taxon>
        <taxon>Metamonada</taxon>
        <taxon>Diplomonadida</taxon>
        <taxon>Hexamitidae</taxon>
        <taxon>Hexamitinae</taxon>
        <taxon>Spironucleus</taxon>
    </lineage>
</organism>